<dbReference type="Gene3D" id="3.30.460.40">
    <property type="match status" value="1"/>
</dbReference>
<protein>
    <submittedName>
        <fullName evidence="1">Uncharacterized protein</fullName>
    </submittedName>
</protein>
<dbReference type="EMBL" id="MU150301">
    <property type="protein sequence ID" value="KAF9460290.1"/>
    <property type="molecule type" value="Genomic_DNA"/>
</dbReference>
<dbReference type="InterPro" id="IPR043519">
    <property type="entry name" value="NT_sf"/>
</dbReference>
<dbReference type="AlphaFoldDB" id="A0A9P5Y0V3"/>
<reference evidence="1" key="1">
    <citation type="submission" date="2020-11" db="EMBL/GenBank/DDBJ databases">
        <authorList>
            <consortium name="DOE Joint Genome Institute"/>
            <person name="Ahrendt S."/>
            <person name="Riley R."/>
            <person name="Andreopoulos W."/>
            <person name="Labutti K."/>
            <person name="Pangilinan J."/>
            <person name="Ruiz-Duenas F.J."/>
            <person name="Barrasa J.M."/>
            <person name="Sanchez-Garcia M."/>
            <person name="Camarero S."/>
            <person name="Miyauchi S."/>
            <person name="Serrano A."/>
            <person name="Linde D."/>
            <person name="Babiker R."/>
            <person name="Drula E."/>
            <person name="Ayuso-Fernandez I."/>
            <person name="Pacheco R."/>
            <person name="Padilla G."/>
            <person name="Ferreira P."/>
            <person name="Barriuso J."/>
            <person name="Kellner H."/>
            <person name="Castanera R."/>
            <person name="Alfaro M."/>
            <person name="Ramirez L."/>
            <person name="Pisabarro A.G."/>
            <person name="Kuo A."/>
            <person name="Tritt A."/>
            <person name="Lipzen A."/>
            <person name="He G."/>
            <person name="Yan M."/>
            <person name="Ng V."/>
            <person name="Cullen D."/>
            <person name="Martin F."/>
            <person name="Rosso M.-N."/>
            <person name="Henrissat B."/>
            <person name="Hibbett D."/>
            <person name="Martinez A.T."/>
            <person name="Grigoriev I.V."/>
        </authorList>
    </citation>
    <scope>NUCLEOTIDE SEQUENCE</scope>
    <source>
        <strain evidence="1">CBS 247.69</strain>
    </source>
</reference>
<sequence length="224" mass="25880">MPRFTRESIPLTGREIRKAARAAVSALEENNLNCCLFGSAACAIYGMERDPNDVDIVVLSDKNPEDIKDIIEAYDDKFSLVPSANPANTYRVLWYSLPGRRTCKVDILVPGLLSIPRVPVRRIVYQDPFPDIPVLPLLPLLLLKLRGWTDHREDHRQYMRDKVPVDEEDIDELLSLAVEEYEVHLRSEKWLPGWFVQEAKERIQEYVEEFPESSELWNEVGFVV</sequence>
<accession>A0A9P5Y0V3</accession>
<evidence type="ECO:0000313" key="1">
    <source>
        <dbReference type="EMBL" id="KAF9460290.1"/>
    </source>
</evidence>
<organism evidence="1 2">
    <name type="scientific">Collybia nuda</name>
    <dbReference type="NCBI Taxonomy" id="64659"/>
    <lineage>
        <taxon>Eukaryota</taxon>
        <taxon>Fungi</taxon>
        <taxon>Dikarya</taxon>
        <taxon>Basidiomycota</taxon>
        <taxon>Agaricomycotina</taxon>
        <taxon>Agaricomycetes</taxon>
        <taxon>Agaricomycetidae</taxon>
        <taxon>Agaricales</taxon>
        <taxon>Tricholomatineae</taxon>
        <taxon>Clitocybaceae</taxon>
        <taxon>Collybia</taxon>
    </lineage>
</organism>
<name>A0A9P5Y0V3_9AGAR</name>
<dbReference type="Proteomes" id="UP000807353">
    <property type="component" value="Unassembled WGS sequence"/>
</dbReference>
<dbReference type="SUPFAM" id="SSF81301">
    <property type="entry name" value="Nucleotidyltransferase"/>
    <property type="match status" value="1"/>
</dbReference>
<keyword evidence="2" id="KW-1185">Reference proteome</keyword>
<gene>
    <name evidence="1" type="ORF">BDZ94DRAFT_1223448</name>
</gene>
<proteinExistence type="predicted"/>
<comment type="caution">
    <text evidence="1">The sequence shown here is derived from an EMBL/GenBank/DDBJ whole genome shotgun (WGS) entry which is preliminary data.</text>
</comment>
<evidence type="ECO:0000313" key="2">
    <source>
        <dbReference type="Proteomes" id="UP000807353"/>
    </source>
</evidence>
<dbReference type="OrthoDB" id="3133286at2759"/>